<dbReference type="InterPro" id="IPR001584">
    <property type="entry name" value="Integrase_cat-core"/>
</dbReference>
<reference evidence="3 4" key="1">
    <citation type="submission" date="2018-08" db="EMBL/GenBank/DDBJ databases">
        <title>Genomic investigation of the strawberry pathogen Phytophthora fragariae indicates pathogenicity is determined by transcriptional variation in three key races.</title>
        <authorList>
            <person name="Adams T.M."/>
            <person name="Armitage A.D."/>
            <person name="Sobczyk M.K."/>
            <person name="Bates H.J."/>
            <person name="Dunwell J.M."/>
            <person name="Nellist C.F."/>
            <person name="Harrison R.J."/>
        </authorList>
    </citation>
    <scope>NUCLEOTIDE SEQUENCE [LARGE SCALE GENOMIC DNA]</scope>
    <source>
        <strain evidence="3 4">SCRP333</strain>
    </source>
</reference>
<gene>
    <name evidence="3" type="ORF">PR003_g32889</name>
</gene>
<dbReference type="PANTHER" id="PTHR37984:SF5">
    <property type="entry name" value="PROTEIN NYNRIN-LIKE"/>
    <property type="match status" value="1"/>
</dbReference>
<dbReference type="SUPFAM" id="SSF53098">
    <property type="entry name" value="Ribonuclease H-like"/>
    <property type="match status" value="1"/>
</dbReference>
<accession>A0A6A4B037</accession>
<feature type="non-terminal residue" evidence="3">
    <location>
        <position position="351"/>
    </location>
</feature>
<feature type="compositionally biased region" description="Basic and acidic residues" evidence="1">
    <location>
        <begin position="227"/>
        <end position="240"/>
    </location>
</feature>
<dbReference type="InterPro" id="IPR050951">
    <property type="entry name" value="Retrovirus_Pol_polyprotein"/>
</dbReference>
<keyword evidence="4" id="KW-1185">Reference proteome</keyword>
<dbReference type="GO" id="GO:0003676">
    <property type="term" value="F:nucleic acid binding"/>
    <property type="evidence" value="ECO:0007669"/>
    <property type="project" value="InterPro"/>
</dbReference>
<dbReference type="GO" id="GO:0015074">
    <property type="term" value="P:DNA integration"/>
    <property type="evidence" value="ECO:0007669"/>
    <property type="project" value="InterPro"/>
</dbReference>
<dbReference type="InterPro" id="IPR056924">
    <property type="entry name" value="SH3_Tf2-1"/>
</dbReference>
<dbReference type="Proteomes" id="UP000434957">
    <property type="component" value="Unassembled WGS sequence"/>
</dbReference>
<protein>
    <recommendedName>
        <fullName evidence="2">Integrase catalytic domain-containing protein</fullName>
    </recommendedName>
</protein>
<dbReference type="PROSITE" id="PS50994">
    <property type="entry name" value="INTEGRASE"/>
    <property type="match status" value="1"/>
</dbReference>
<dbReference type="AlphaFoldDB" id="A0A6A4B037"/>
<dbReference type="InterPro" id="IPR036397">
    <property type="entry name" value="RNaseH_sf"/>
</dbReference>
<organism evidence="3 4">
    <name type="scientific">Phytophthora rubi</name>
    <dbReference type="NCBI Taxonomy" id="129364"/>
    <lineage>
        <taxon>Eukaryota</taxon>
        <taxon>Sar</taxon>
        <taxon>Stramenopiles</taxon>
        <taxon>Oomycota</taxon>
        <taxon>Peronosporomycetes</taxon>
        <taxon>Peronosporales</taxon>
        <taxon>Peronosporaceae</taxon>
        <taxon>Phytophthora</taxon>
    </lineage>
</organism>
<comment type="caution">
    <text evidence="3">The sequence shown here is derived from an EMBL/GenBank/DDBJ whole genome shotgun (WGS) entry which is preliminary data.</text>
</comment>
<name>A0A6A4B037_9STRA</name>
<dbReference type="PANTHER" id="PTHR37984">
    <property type="entry name" value="PROTEIN CBG26694"/>
    <property type="match status" value="1"/>
</dbReference>
<dbReference type="Gene3D" id="3.30.420.10">
    <property type="entry name" value="Ribonuclease H-like superfamily/Ribonuclease H"/>
    <property type="match status" value="1"/>
</dbReference>
<evidence type="ECO:0000256" key="1">
    <source>
        <dbReference type="SAM" id="MobiDB-lite"/>
    </source>
</evidence>
<proteinExistence type="predicted"/>
<evidence type="ECO:0000313" key="3">
    <source>
        <dbReference type="EMBL" id="KAE9264174.1"/>
    </source>
</evidence>
<feature type="domain" description="Integrase catalytic" evidence="2">
    <location>
        <begin position="1"/>
        <end position="66"/>
    </location>
</feature>
<sequence length="351" mass="38098">MSTADHPQTDGQTERVNRVLEDILRSVCATEPTKWSVLLPQVEFALNNAVHSSTGFTPFYVNGLRHPRTPLTLPPASNLGGGEANVEDPRGLKGLRTSVKRNLLSFIETSEAVRQRVRDAMAAAQDTQKEHSDRQGRKNTLVFKLGDQVLLNAKNLPTQAVSAVGSTKLRPRFVGPFTVIGVHGHAYTLDLPSSMATHPTFYVGLLKPYRPAGAAEPEEPTASQNTAERHSPSSERDLPREAGQAQEPAPERIRSTSRYAASLLRLQVTQPVVQITEPGEVPLQALAHLLVVLLASRTSATQAVNVTTQLPRQIPDAVPQAVQVLSDTLEVLQAGLRILDASAKRHHLGPL</sequence>
<evidence type="ECO:0000259" key="2">
    <source>
        <dbReference type="PROSITE" id="PS50994"/>
    </source>
</evidence>
<evidence type="ECO:0000313" key="4">
    <source>
        <dbReference type="Proteomes" id="UP000434957"/>
    </source>
</evidence>
<feature type="region of interest" description="Disordered" evidence="1">
    <location>
        <begin position="212"/>
        <end position="253"/>
    </location>
</feature>
<dbReference type="EMBL" id="QXFT01008544">
    <property type="protein sequence ID" value="KAE9264174.1"/>
    <property type="molecule type" value="Genomic_DNA"/>
</dbReference>
<dbReference type="InterPro" id="IPR012337">
    <property type="entry name" value="RNaseH-like_sf"/>
</dbReference>
<dbReference type="Pfam" id="PF24626">
    <property type="entry name" value="SH3_Tf2-1"/>
    <property type="match status" value="1"/>
</dbReference>